<gene>
    <name evidence="2" type="ORF">NEZAVI_LOCUS7723</name>
</gene>
<organism evidence="2 3">
    <name type="scientific">Nezara viridula</name>
    <name type="common">Southern green stink bug</name>
    <name type="synonym">Cimex viridulus</name>
    <dbReference type="NCBI Taxonomy" id="85310"/>
    <lineage>
        <taxon>Eukaryota</taxon>
        <taxon>Metazoa</taxon>
        <taxon>Ecdysozoa</taxon>
        <taxon>Arthropoda</taxon>
        <taxon>Hexapoda</taxon>
        <taxon>Insecta</taxon>
        <taxon>Pterygota</taxon>
        <taxon>Neoptera</taxon>
        <taxon>Paraneoptera</taxon>
        <taxon>Hemiptera</taxon>
        <taxon>Heteroptera</taxon>
        <taxon>Panheteroptera</taxon>
        <taxon>Pentatomomorpha</taxon>
        <taxon>Pentatomoidea</taxon>
        <taxon>Pentatomidae</taxon>
        <taxon>Pentatominae</taxon>
        <taxon>Nezara</taxon>
    </lineage>
</organism>
<keyword evidence="3" id="KW-1185">Reference proteome</keyword>
<dbReference type="AlphaFoldDB" id="A0A9P0MLI2"/>
<sequence>MANHHRQSTYEAIKPLEGQHSVSSVHRSMSPSSVSHDIGHQRGSPLMSLYSSCQRYISAPAGVKKKKLKPFCKLNNNSVLQE</sequence>
<evidence type="ECO:0000313" key="3">
    <source>
        <dbReference type="Proteomes" id="UP001152798"/>
    </source>
</evidence>
<reference evidence="2" key="1">
    <citation type="submission" date="2022-01" db="EMBL/GenBank/DDBJ databases">
        <authorList>
            <person name="King R."/>
        </authorList>
    </citation>
    <scope>NUCLEOTIDE SEQUENCE</scope>
</reference>
<feature type="compositionally biased region" description="Low complexity" evidence="1">
    <location>
        <begin position="20"/>
        <end position="36"/>
    </location>
</feature>
<evidence type="ECO:0000313" key="2">
    <source>
        <dbReference type="EMBL" id="CAH1397989.1"/>
    </source>
</evidence>
<accession>A0A9P0MLI2</accession>
<proteinExistence type="predicted"/>
<protein>
    <submittedName>
        <fullName evidence="2">Uncharacterized protein</fullName>
    </submittedName>
</protein>
<dbReference type="Proteomes" id="UP001152798">
    <property type="component" value="Chromosome 4"/>
</dbReference>
<evidence type="ECO:0000256" key="1">
    <source>
        <dbReference type="SAM" id="MobiDB-lite"/>
    </source>
</evidence>
<name>A0A9P0MLI2_NEZVI</name>
<dbReference type="EMBL" id="OV725080">
    <property type="protein sequence ID" value="CAH1397989.1"/>
    <property type="molecule type" value="Genomic_DNA"/>
</dbReference>
<feature type="region of interest" description="Disordered" evidence="1">
    <location>
        <begin position="1"/>
        <end position="41"/>
    </location>
</feature>